<evidence type="ECO:0000259" key="1">
    <source>
        <dbReference type="Pfam" id="PF00561"/>
    </source>
</evidence>
<dbReference type="Proteomes" id="UP000031637">
    <property type="component" value="Chromosome"/>
</dbReference>
<dbReference type="Pfam" id="PF00561">
    <property type="entry name" value="Abhydrolase_1"/>
    <property type="match status" value="1"/>
</dbReference>
<proteinExistence type="predicted"/>
<dbReference type="ESTHER" id="9rhoo-w0sj27">
    <property type="family name" value="Carboxymethylbutenolide_lactonase"/>
</dbReference>
<accession>W0SJ27</accession>
<dbReference type="PRINTS" id="PR00111">
    <property type="entry name" value="ABHYDROLASE"/>
</dbReference>
<dbReference type="HOGENOM" id="CLU_020336_50_3_4"/>
<dbReference type="GO" id="GO:0047570">
    <property type="term" value="F:3-oxoadipate enol-lactonase activity"/>
    <property type="evidence" value="ECO:0007669"/>
    <property type="project" value="InterPro"/>
</dbReference>
<dbReference type="KEGG" id="shd:SUTH_03224"/>
<organism evidence="2 3">
    <name type="scientific">Sulfuritalea hydrogenivorans sk43H</name>
    <dbReference type="NCBI Taxonomy" id="1223802"/>
    <lineage>
        <taxon>Bacteria</taxon>
        <taxon>Pseudomonadati</taxon>
        <taxon>Pseudomonadota</taxon>
        <taxon>Betaproteobacteria</taxon>
        <taxon>Nitrosomonadales</taxon>
        <taxon>Sterolibacteriaceae</taxon>
        <taxon>Sulfuritalea</taxon>
    </lineage>
</organism>
<dbReference type="InterPro" id="IPR000073">
    <property type="entry name" value="AB_hydrolase_1"/>
</dbReference>
<keyword evidence="3" id="KW-1185">Reference proteome</keyword>
<dbReference type="SUPFAM" id="SSF53474">
    <property type="entry name" value="alpha/beta-Hydrolases"/>
    <property type="match status" value="1"/>
</dbReference>
<dbReference type="InterPro" id="IPR050266">
    <property type="entry name" value="AB_hydrolase_sf"/>
</dbReference>
<dbReference type="PANTHER" id="PTHR43798">
    <property type="entry name" value="MONOACYLGLYCEROL LIPASE"/>
    <property type="match status" value="1"/>
</dbReference>
<gene>
    <name evidence="2" type="ORF">SUTH_03224</name>
</gene>
<dbReference type="Gene3D" id="3.40.50.1820">
    <property type="entry name" value="alpha/beta hydrolase"/>
    <property type="match status" value="1"/>
</dbReference>
<dbReference type="STRING" id="1223802.SUTH_03224"/>
<evidence type="ECO:0000313" key="2">
    <source>
        <dbReference type="EMBL" id="BAO30997.1"/>
    </source>
</evidence>
<protein>
    <submittedName>
        <fullName evidence="2">Alpha/beta hydrolase fold</fullName>
    </submittedName>
</protein>
<dbReference type="EMBL" id="AP012547">
    <property type="protein sequence ID" value="BAO30997.1"/>
    <property type="molecule type" value="Genomic_DNA"/>
</dbReference>
<dbReference type="InterPro" id="IPR029058">
    <property type="entry name" value="AB_hydrolase_fold"/>
</dbReference>
<name>W0SJ27_9PROT</name>
<dbReference type="NCBIfam" id="TIGR02427">
    <property type="entry name" value="protocat_pcaD"/>
    <property type="match status" value="1"/>
</dbReference>
<keyword evidence="2" id="KW-0378">Hydrolase</keyword>
<dbReference type="InterPro" id="IPR026968">
    <property type="entry name" value="PcaD/CatD"/>
</dbReference>
<evidence type="ECO:0000313" key="3">
    <source>
        <dbReference type="Proteomes" id="UP000031637"/>
    </source>
</evidence>
<dbReference type="RefSeq" id="WP_171817387.1">
    <property type="nucleotide sequence ID" value="NZ_AP012547.1"/>
</dbReference>
<dbReference type="GO" id="GO:0042952">
    <property type="term" value="P:beta-ketoadipate pathway"/>
    <property type="evidence" value="ECO:0007669"/>
    <property type="project" value="InterPro"/>
</dbReference>
<dbReference type="AlphaFoldDB" id="W0SJ27"/>
<feature type="domain" description="AB hydrolase-1" evidence="1">
    <location>
        <begin position="21"/>
        <end position="246"/>
    </location>
</feature>
<reference evidence="2 3" key="1">
    <citation type="journal article" date="2014" name="Syst. Appl. Microbiol.">
        <title>Complete genomes of freshwater sulfur oxidizers Sulfuricella denitrificans skB26 and Sulfuritalea hydrogenivorans sk43H: genetic insights into the sulfur oxidation pathway of betaproteobacteria.</title>
        <authorList>
            <person name="Watanabe T."/>
            <person name="Kojima H."/>
            <person name="Fukui M."/>
        </authorList>
    </citation>
    <scope>NUCLEOTIDE SEQUENCE [LARGE SCALE GENOMIC DNA]</scope>
    <source>
        <strain evidence="2">DSM22779</strain>
    </source>
</reference>
<sequence length="259" mass="27195">MKIHANGLDIRYEISGSGPWVTLSHSLTCDLTMWDQLAVSLAPTFSVLRYDTRGHGGTTAPEGAYSFAQLTADLIGLLDALKIERTHFVGLSMGGMIGQHFALAQPARLNKLVIANSTSRIPPEAGPLWDERIAIARAQGCAGVVEGTLARWFTPGFRAAGADAVARIATQIRNTPAAGYIGCASAIRALDITAKIGTIAAPTLVIAGADDPGTPPAMSEVIASTIPGARLEIIPSASHLSCIEQPEIFNRLVANFLKG</sequence>